<evidence type="ECO:0000313" key="4">
    <source>
        <dbReference type="Proteomes" id="UP000265970"/>
    </source>
</evidence>
<dbReference type="RefSeq" id="WP_118239115.1">
    <property type="nucleotide sequence ID" value="NZ_QRZV01000002.1"/>
</dbReference>
<accession>A0A395XIX0</accession>
<dbReference type="PROSITE" id="PS51750">
    <property type="entry name" value="BRO_N"/>
    <property type="match status" value="1"/>
</dbReference>
<dbReference type="Pfam" id="PF02498">
    <property type="entry name" value="Bro-N"/>
    <property type="match status" value="1"/>
</dbReference>
<dbReference type="AlphaFoldDB" id="A0A395XIX0"/>
<feature type="domain" description="Bro-N" evidence="2">
    <location>
        <begin position="2"/>
        <end position="107"/>
    </location>
</feature>
<proteinExistence type="predicted"/>
<dbReference type="InterPro" id="IPR003497">
    <property type="entry name" value="BRO_N_domain"/>
</dbReference>
<feature type="coiled-coil region" evidence="1">
    <location>
        <begin position="126"/>
        <end position="153"/>
    </location>
</feature>
<evidence type="ECO:0000259" key="2">
    <source>
        <dbReference type="PROSITE" id="PS51750"/>
    </source>
</evidence>
<name>A0A395XIX0_9BIFI</name>
<dbReference type="InterPro" id="IPR005039">
    <property type="entry name" value="Ant_C"/>
</dbReference>
<comment type="caution">
    <text evidence="3">The sequence shown here is derived from an EMBL/GenBank/DDBJ whole genome shotgun (WGS) entry which is preliminary data.</text>
</comment>
<gene>
    <name evidence="3" type="ORF">DWV92_04665</name>
</gene>
<sequence length="269" mass="30129">MNHQIQPFDFHDNEVRVLTDNNGEPWFVGKDVCDVLGYLNASKALADHVDDEDKLNNESLSSLGQRGGWLINESGLYSLILSSQLPSAKEFKRWVTSEVLPAIRRDGAYVASTGEEDDVTIMARGLLAAQRAIERKDRQLLDAQAKIDAQRDRLTQTEPLAMTAKALCDTTGSMTFTDAARHFMQLDPHMNRTHVIATLRTHGYLERNSLAPTRKATDPGYLKPIIGTRRDGRLGRQYSHFTTKGMGWFINRFIYGNAQGTLTDTTTEA</sequence>
<dbReference type="PANTHER" id="PTHR36180">
    <property type="entry name" value="DNA-BINDING PROTEIN-RELATED-RELATED"/>
    <property type="match status" value="1"/>
</dbReference>
<dbReference type="PANTHER" id="PTHR36180:SF2">
    <property type="entry name" value="BRO FAMILY PROTEIN"/>
    <property type="match status" value="1"/>
</dbReference>
<dbReference type="Pfam" id="PF03374">
    <property type="entry name" value="ANT"/>
    <property type="match status" value="1"/>
</dbReference>
<dbReference type="Proteomes" id="UP000265970">
    <property type="component" value="Unassembled WGS sequence"/>
</dbReference>
<dbReference type="SMART" id="SM01040">
    <property type="entry name" value="Bro-N"/>
    <property type="match status" value="1"/>
</dbReference>
<evidence type="ECO:0000313" key="3">
    <source>
        <dbReference type="EMBL" id="RGW09897.1"/>
    </source>
</evidence>
<evidence type="ECO:0000256" key="1">
    <source>
        <dbReference type="SAM" id="Coils"/>
    </source>
</evidence>
<dbReference type="EMBL" id="QRZV01000002">
    <property type="protein sequence ID" value="RGW09897.1"/>
    <property type="molecule type" value="Genomic_DNA"/>
</dbReference>
<protein>
    <submittedName>
        <fullName evidence="3">Phage repressor protein/antirepressor Ant</fullName>
    </submittedName>
</protein>
<organism evidence="3 4">
    <name type="scientific">Bifidobacterium pseudolongum</name>
    <dbReference type="NCBI Taxonomy" id="1694"/>
    <lineage>
        <taxon>Bacteria</taxon>
        <taxon>Bacillati</taxon>
        <taxon>Actinomycetota</taxon>
        <taxon>Actinomycetes</taxon>
        <taxon>Bifidobacteriales</taxon>
        <taxon>Bifidobacteriaceae</taxon>
        <taxon>Bifidobacterium</taxon>
    </lineage>
</organism>
<reference evidence="3 4" key="1">
    <citation type="submission" date="2018-08" db="EMBL/GenBank/DDBJ databases">
        <title>A genome reference for cultivated species of the human gut microbiota.</title>
        <authorList>
            <person name="Zou Y."/>
            <person name="Xue W."/>
            <person name="Luo G."/>
        </authorList>
    </citation>
    <scope>NUCLEOTIDE SEQUENCE [LARGE SCALE GENOMIC DNA]</scope>
    <source>
        <strain evidence="3 4">AF13-3LB</strain>
    </source>
</reference>
<dbReference type="GO" id="GO:0003677">
    <property type="term" value="F:DNA binding"/>
    <property type="evidence" value="ECO:0007669"/>
    <property type="project" value="InterPro"/>
</dbReference>
<keyword evidence="1" id="KW-0175">Coiled coil</keyword>